<organism evidence="1 2">
    <name type="scientific">Acorus calamus</name>
    <name type="common">Sweet flag</name>
    <dbReference type="NCBI Taxonomy" id="4465"/>
    <lineage>
        <taxon>Eukaryota</taxon>
        <taxon>Viridiplantae</taxon>
        <taxon>Streptophyta</taxon>
        <taxon>Embryophyta</taxon>
        <taxon>Tracheophyta</taxon>
        <taxon>Spermatophyta</taxon>
        <taxon>Magnoliopsida</taxon>
        <taxon>Liliopsida</taxon>
        <taxon>Acoraceae</taxon>
        <taxon>Acorus</taxon>
    </lineage>
</organism>
<gene>
    <name evidence="1" type="ORF">QJS10_CPB22g00316</name>
</gene>
<reference evidence="1" key="1">
    <citation type="journal article" date="2023" name="Nat. Commun.">
        <title>Diploid and tetraploid genomes of Acorus and the evolution of monocots.</title>
        <authorList>
            <person name="Ma L."/>
            <person name="Liu K.W."/>
            <person name="Li Z."/>
            <person name="Hsiao Y.Y."/>
            <person name="Qi Y."/>
            <person name="Fu T."/>
            <person name="Tang G.D."/>
            <person name="Zhang D."/>
            <person name="Sun W.H."/>
            <person name="Liu D.K."/>
            <person name="Li Y."/>
            <person name="Chen G.Z."/>
            <person name="Liu X.D."/>
            <person name="Liao X.Y."/>
            <person name="Jiang Y.T."/>
            <person name="Yu X."/>
            <person name="Hao Y."/>
            <person name="Huang J."/>
            <person name="Zhao X.W."/>
            <person name="Ke S."/>
            <person name="Chen Y.Y."/>
            <person name="Wu W.L."/>
            <person name="Hsu J.L."/>
            <person name="Lin Y.F."/>
            <person name="Huang M.D."/>
            <person name="Li C.Y."/>
            <person name="Huang L."/>
            <person name="Wang Z.W."/>
            <person name="Zhao X."/>
            <person name="Zhong W.Y."/>
            <person name="Peng D.H."/>
            <person name="Ahmad S."/>
            <person name="Lan S."/>
            <person name="Zhang J.S."/>
            <person name="Tsai W.C."/>
            <person name="Van de Peer Y."/>
            <person name="Liu Z.J."/>
        </authorList>
    </citation>
    <scope>NUCLEOTIDE SEQUENCE</scope>
    <source>
        <strain evidence="1">CP</strain>
    </source>
</reference>
<dbReference type="AlphaFoldDB" id="A0AAV9BZE3"/>
<name>A0AAV9BZE3_ACOCL</name>
<sequence length="72" mass="8806">MLVAWRGLTRCKRMEEKVRNMEVIKVIDIVEESRQLFDDDRANRSRDKSKLVEILHLEEIEWREKSKALWLH</sequence>
<accession>A0AAV9BZE3</accession>
<evidence type="ECO:0000313" key="2">
    <source>
        <dbReference type="Proteomes" id="UP001180020"/>
    </source>
</evidence>
<reference evidence="1" key="2">
    <citation type="submission" date="2023-06" db="EMBL/GenBank/DDBJ databases">
        <authorList>
            <person name="Ma L."/>
            <person name="Liu K.-W."/>
            <person name="Li Z."/>
            <person name="Hsiao Y.-Y."/>
            <person name="Qi Y."/>
            <person name="Fu T."/>
            <person name="Tang G."/>
            <person name="Zhang D."/>
            <person name="Sun W.-H."/>
            <person name="Liu D.-K."/>
            <person name="Li Y."/>
            <person name="Chen G.-Z."/>
            <person name="Liu X.-D."/>
            <person name="Liao X.-Y."/>
            <person name="Jiang Y.-T."/>
            <person name="Yu X."/>
            <person name="Hao Y."/>
            <person name="Huang J."/>
            <person name="Zhao X.-W."/>
            <person name="Ke S."/>
            <person name="Chen Y.-Y."/>
            <person name="Wu W.-L."/>
            <person name="Hsu J.-L."/>
            <person name="Lin Y.-F."/>
            <person name="Huang M.-D."/>
            <person name="Li C.-Y."/>
            <person name="Huang L."/>
            <person name="Wang Z.-W."/>
            <person name="Zhao X."/>
            <person name="Zhong W.-Y."/>
            <person name="Peng D.-H."/>
            <person name="Ahmad S."/>
            <person name="Lan S."/>
            <person name="Zhang J.-S."/>
            <person name="Tsai W.-C."/>
            <person name="Van De Peer Y."/>
            <person name="Liu Z.-J."/>
        </authorList>
    </citation>
    <scope>NUCLEOTIDE SEQUENCE</scope>
    <source>
        <strain evidence="1">CP</strain>
        <tissue evidence="1">Leaves</tissue>
    </source>
</reference>
<dbReference type="Proteomes" id="UP001180020">
    <property type="component" value="Unassembled WGS sequence"/>
</dbReference>
<comment type="caution">
    <text evidence="1">The sequence shown here is derived from an EMBL/GenBank/DDBJ whole genome shotgun (WGS) entry which is preliminary data.</text>
</comment>
<evidence type="ECO:0000313" key="1">
    <source>
        <dbReference type="EMBL" id="KAK1282160.1"/>
    </source>
</evidence>
<dbReference type="EMBL" id="JAUJYO010000022">
    <property type="protein sequence ID" value="KAK1282160.1"/>
    <property type="molecule type" value="Genomic_DNA"/>
</dbReference>
<protein>
    <submittedName>
        <fullName evidence="1">Uncharacterized protein</fullName>
    </submittedName>
</protein>
<keyword evidence="2" id="KW-1185">Reference proteome</keyword>
<proteinExistence type="predicted"/>